<comment type="caution">
    <text evidence="3">The sequence shown here is derived from an EMBL/GenBank/DDBJ whole genome shotgun (WGS) entry which is preliminary data.</text>
</comment>
<organism evidence="3 4">
    <name type="scientific">Paramuricea clavata</name>
    <name type="common">Red gorgonian</name>
    <name type="synonym">Violescent sea-whip</name>
    <dbReference type="NCBI Taxonomy" id="317549"/>
    <lineage>
        <taxon>Eukaryota</taxon>
        <taxon>Metazoa</taxon>
        <taxon>Cnidaria</taxon>
        <taxon>Anthozoa</taxon>
        <taxon>Octocorallia</taxon>
        <taxon>Malacalcyonacea</taxon>
        <taxon>Plexauridae</taxon>
        <taxon>Paramuricea</taxon>
    </lineage>
</organism>
<feature type="region of interest" description="Disordered" evidence="1">
    <location>
        <begin position="116"/>
        <end position="176"/>
    </location>
</feature>
<proteinExistence type="predicted"/>
<keyword evidence="2" id="KW-0732">Signal</keyword>
<feature type="compositionally biased region" description="Basic residues" evidence="1">
    <location>
        <begin position="138"/>
        <end position="157"/>
    </location>
</feature>
<evidence type="ECO:0000313" key="4">
    <source>
        <dbReference type="Proteomes" id="UP001152795"/>
    </source>
</evidence>
<sequence length="176" mass="19944">MKTLALLILFAGLCAFVSAEEDYNIDTEEFDEESEEDYNFDTEEFDDEYEDALGLKRPRPRPGKLLEKVKKLLGKLCSKDKPPALCKRIGKCKKNKMAALKCLMKIICKKYPKKKICKRPRPTGRPHPSGPHPSGRPHPSRRPRPSGRPHPSRRPHPSGRPSGRPHPSETEPPTAM</sequence>
<evidence type="ECO:0000256" key="1">
    <source>
        <dbReference type="SAM" id="MobiDB-lite"/>
    </source>
</evidence>
<feature type="signal peptide" evidence="2">
    <location>
        <begin position="1"/>
        <end position="19"/>
    </location>
</feature>
<accession>A0A7D9EI12</accession>
<feature type="compositionally biased region" description="Pro residues" evidence="1">
    <location>
        <begin position="125"/>
        <end position="136"/>
    </location>
</feature>
<evidence type="ECO:0000313" key="3">
    <source>
        <dbReference type="EMBL" id="CAB4009620.1"/>
    </source>
</evidence>
<dbReference type="AlphaFoldDB" id="A0A7D9EI12"/>
<evidence type="ECO:0000256" key="2">
    <source>
        <dbReference type="SAM" id="SignalP"/>
    </source>
</evidence>
<feature type="chain" id="PRO_5043680585" evidence="2">
    <location>
        <begin position="20"/>
        <end position="176"/>
    </location>
</feature>
<keyword evidence="4" id="KW-1185">Reference proteome</keyword>
<dbReference type="Proteomes" id="UP001152795">
    <property type="component" value="Unassembled WGS sequence"/>
</dbReference>
<name>A0A7D9EI12_PARCT</name>
<dbReference type="EMBL" id="CACRXK020006516">
    <property type="protein sequence ID" value="CAB4009620.1"/>
    <property type="molecule type" value="Genomic_DNA"/>
</dbReference>
<gene>
    <name evidence="3" type="ORF">PACLA_8A042476</name>
</gene>
<reference evidence="3" key="1">
    <citation type="submission" date="2020-04" db="EMBL/GenBank/DDBJ databases">
        <authorList>
            <person name="Alioto T."/>
            <person name="Alioto T."/>
            <person name="Gomez Garrido J."/>
        </authorList>
    </citation>
    <scope>NUCLEOTIDE SEQUENCE</scope>
    <source>
        <strain evidence="3">A484AB</strain>
    </source>
</reference>
<protein>
    <submittedName>
        <fullName evidence="3">Uncharacterized protein</fullName>
    </submittedName>
</protein>